<dbReference type="InterPro" id="IPR043128">
    <property type="entry name" value="Rev_trsase/Diguanyl_cyclase"/>
</dbReference>
<name>A0A812PHA5_9DINO</name>
<evidence type="ECO:0000259" key="1">
    <source>
        <dbReference type="PROSITE" id="PS50878"/>
    </source>
</evidence>
<dbReference type="InterPro" id="IPR000477">
    <property type="entry name" value="RT_dom"/>
</dbReference>
<dbReference type="PANTHER" id="PTHR33050:SF7">
    <property type="entry name" value="RIBONUCLEASE H"/>
    <property type="match status" value="1"/>
</dbReference>
<dbReference type="PROSITE" id="PS50878">
    <property type="entry name" value="RT_POL"/>
    <property type="match status" value="1"/>
</dbReference>
<sequence length="649" mass="72524">MQKLPGWKTVGMAVRHCLDQVLQENSHMLQVVQSVGRDQPLYRDADVRLVQSKLASLLGLKDIPRQPGLWSELLQALVQASGDPDLPAAKWPKEGTPLGIEEEIPPGGVFPRLSAEEQVGEAARLEFCHEMSGAEYNYQSYEEHREHADKLFRKEVEAGFAQADADRATLESQVGPLVLAAIGVVAKRKPGGGYKYRLVHDLRRNGVNSKIQVQERLILPRLKDAIEDAVSLFESGLLPEEEVLWLTLDFKDAFKQLPTKQSEQRYLAGQADGRYFYYKTVLFGVRTGPLVWCRVAALVSRATQALTSSVESRLELFIDDPLIALKGTQSMVRWAAARVLWFWLALGLKLAWPKGSLGPEAHWIGAVLKADRTQRAVEVSIPASKIQDWRQAAVAILKRPWTSRRAVQKFAGKMSWAAGVILQAKPYVQMLYAALNVSKQVVYAKQLKHALTWLVALFDGFNNGFHRTVRAHVRHQVCLEFLVDASPWGGGAVRLVNGCPVECFCLTWQKTDEGAIGAHIGQAASQAQWEAYMALRALWKWLTPELEGQVRIRGDAAGVLQSFVKRSSKSHTLSKIVREVTLHLALTHRSLEAIHLWSEDNAWADALSRLADPRKPATVPPELRHLPLHRQGPVLWRYAPVVRADQSSS</sequence>
<keyword evidence="3" id="KW-1185">Reference proteome</keyword>
<evidence type="ECO:0000313" key="2">
    <source>
        <dbReference type="EMBL" id="CAE7359038.1"/>
    </source>
</evidence>
<dbReference type="Gene3D" id="3.10.10.10">
    <property type="entry name" value="HIV Type 1 Reverse Transcriptase, subunit A, domain 1"/>
    <property type="match status" value="1"/>
</dbReference>
<protein>
    <submittedName>
        <fullName evidence="2">Icd protein</fullName>
    </submittedName>
</protein>
<dbReference type="InterPro" id="IPR043502">
    <property type="entry name" value="DNA/RNA_pol_sf"/>
</dbReference>
<organism evidence="2 3">
    <name type="scientific">Symbiodinium natans</name>
    <dbReference type="NCBI Taxonomy" id="878477"/>
    <lineage>
        <taxon>Eukaryota</taxon>
        <taxon>Sar</taxon>
        <taxon>Alveolata</taxon>
        <taxon>Dinophyceae</taxon>
        <taxon>Suessiales</taxon>
        <taxon>Symbiodiniaceae</taxon>
        <taxon>Symbiodinium</taxon>
    </lineage>
</organism>
<comment type="caution">
    <text evidence="2">The sequence shown here is derived from an EMBL/GenBank/DDBJ whole genome shotgun (WGS) entry which is preliminary data.</text>
</comment>
<dbReference type="InterPro" id="IPR052055">
    <property type="entry name" value="Hepadnavirus_pol/RT"/>
</dbReference>
<dbReference type="PANTHER" id="PTHR33050">
    <property type="entry name" value="REVERSE TRANSCRIPTASE DOMAIN-CONTAINING PROTEIN"/>
    <property type="match status" value="1"/>
</dbReference>
<evidence type="ECO:0000313" key="3">
    <source>
        <dbReference type="Proteomes" id="UP000604046"/>
    </source>
</evidence>
<dbReference type="Proteomes" id="UP000604046">
    <property type="component" value="Unassembled WGS sequence"/>
</dbReference>
<dbReference type="EMBL" id="CAJNDS010002170">
    <property type="protein sequence ID" value="CAE7359038.1"/>
    <property type="molecule type" value="Genomic_DNA"/>
</dbReference>
<reference evidence="2" key="1">
    <citation type="submission" date="2021-02" db="EMBL/GenBank/DDBJ databases">
        <authorList>
            <person name="Dougan E. K."/>
            <person name="Rhodes N."/>
            <person name="Thang M."/>
            <person name="Chan C."/>
        </authorList>
    </citation>
    <scope>NUCLEOTIDE SEQUENCE</scope>
</reference>
<feature type="domain" description="Reverse transcriptase" evidence="1">
    <location>
        <begin position="168"/>
        <end position="368"/>
    </location>
</feature>
<dbReference type="SUPFAM" id="SSF56672">
    <property type="entry name" value="DNA/RNA polymerases"/>
    <property type="match status" value="1"/>
</dbReference>
<dbReference type="AlphaFoldDB" id="A0A812PHA5"/>
<proteinExistence type="predicted"/>
<accession>A0A812PHA5</accession>
<dbReference type="Gene3D" id="3.30.70.270">
    <property type="match status" value="1"/>
</dbReference>
<gene>
    <name evidence="2" type="primary">icd</name>
    <name evidence="2" type="ORF">SNAT2548_LOCUS19224</name>
</gene>
<dbReference type="OrthoDB" id="445734at2759"/>